<feature type="domain" description="Ricin B lectin" evidence="3">
    <location>
        <begin position="41"/>
        <end position="150"/>
    </location>
</feature>
<proteinExistence type="predicted"/>
<evidence type="ECO:0000313" key="5">
    <source>
        <dbReference type="Proteomes" id="UP001239994"/>
    </source>
</evidence>
<dbReference type="EMBL" id="JAROKS010000012">
    <property type="protein sequence ID" value="KAK1798527.1"/>
    <property type="molecule type" value="Genomic_DNA"/>
</dbReference>
<dbReference type="Pfam" id="PF00652">
    <property type="entry name" value="Ricin_B_lectin"/>
    <property type="match status" value="1"/>
</dbReference>
<evidence type="ECO:0000313" key="4">
    <source>
        <dbReference type="EMBL" id="KAK1798527.1"/>
    </source>
</evidence>
<dbReference type="PROSITE" id="PS50231">
    <property type="entry name" value="RICIN_B_LECTIN"/>
    <property type="match status" value="1"/>
</dbReference>
<dbReference type="InterPro" id="IPR000772">
    <property type="entry name" value="Ricin_B_lectin"/>
</dbReference>
<keyword evidence="2" id="KW-0472">Membrane</keyword>
<evidence type="ECO:0000256" key="1">
    <source>
        <dbReference type="SAM" id="MobiDB-lite"/>
    </source>
</evidence>
<dbReference type="AlphaFoldDB" id="A0AAD9E142"/>
<dbReference type="InterPro" id="IPR052678">
    <property type="entry name" value="OST-beta_subunit"/>
</dbReference>
<reference evidence="4" key="1">
    <citation type="submission" date="2023-03" db="EMBL/GenBank/DDBJ databases">
        <title>Electrophorus voltai genome.</title>
        <authorList>
            <person name="Bian C."/>
        </authorList>
    </citation>
    <scope>NUCLEOTIDE SEQUENCE</scope>
    <source>
        <strain evidence="4">CB-2022</strain>
        <tissue evidence="4">Muscle</tissue>
    </source>
</reference>
<feature type="region of interest" description="Disordered" evidence="1">
    <location>
        <begin position="264"/>
        <end position="287"/>
    </location>
</feature>
<dbReference type="CDD" id="cd23385">
    <property type="entry name" value="beta-trefoil_Ricin_MRC-like"/>
    <property type="match status" value="1"/>
</dbReference>
<feature type="non-terminal residue" evidence="4">
    <location>
        <position position="1"/>
    </location>
</feature>
<protein>
    <recommendedName>
        <fullName evidence="3">Ricin B lectin domain-containing protein</fullName>
    </recommendedName>
</protein>
<dbReference type="PANTHER" id="PTHR36129">
    <property type="entry name" value="ORGANIC SOLUTE TRANSPORTER SUBUNIT BETA-RELATED"/>
    <property type="match status" value="1"/>
</dbReference>
<feature type="transmembrane region" description="Helical" evidence="2">
    <location>
        <begin position="204"/>
        <end position="225"/>
    </location>
</feature>
<keyword evidence="2" id="KW-1133">Transmembrane helix</keyword>
<dbReference type="GO" id="GO:0015721">
    <property type="term" value="P:bile acid and bile salt transport"/>
    <property type="evidence" value="ECO:0007669"/>
    <property type="project" value="InterPro"/>
</dbReference>
<dbReference type="PANTHER" id="PTHR36129:SF3">
    <property type="match status" value="1"/>
</dbReference>
<dbReference type="SUPFAM" id="SSF50370">
    <property type="entry name" value="Ricin B-like lectins"/>
    <property type="match status" value="1"/>
</dbReference>
<dbReference type="Pfam" id="PF15048">
    <property type="entry name" value="OSTbeta"/>
    <property type="match status" value="1"/>
</dbReference>
<keyword evidence="5" id="KW-1185">Reference proteome</keyword>
<dbReference type="GO" id="GO:0046982">
    <property type="term" value="F:protein heterodimerization activity"/>
    <property type="evidence" value="ECO:0007669"/>
    <property type="project" value="InterPro"/>
</dbReference>
<accession>A0AAD9E142</accession>
<dbReference type="InterPro" id="IPR029387">
    <property type="entry name" value="OSTbeta"/>
</dbReference>
<dbReference type="Proteomes" id="UP001239994">
    <property type="component" value="Unassembled WGS sequence"/>
</dbReference>
<dbReference type="GO" id="GO:0022857">
    <property type="term" value="F:transmembrane transporter activity"/>
    <property type="evidence" value="ECO:0007669"/>
    <property type="project" value="InterPro"/>
</dbReference>
<organism evidence="4 5">
    <name type="scientific">Electrophorus voltai</name>
    <dbReference type="NCBI Taxonomy" id="2609070"/>
    <lineage>
        <taxon>Eukaryota</taxon>
        <taxon>Metazoa</taxon>
        <taxon>Chordata</taxon>
        <taxon>Craniata</taxon>
        <taxon>Vertebrata</taxon>
        <taxon>Euteleostomi</taxon>
        <taxon>Actinopterygii</taxon>
        <taxon>Neopterygii</taxon>
        <taxon>Teleostei</taxon>
        <taxon>Ostariophysi</taxon>
        <taxon>Gymnotiformes</taxon>
        <taxon>Gymnotoidei</taxon>
        <taxon>Gymnotidae</taxon>
        <taxon>Electrophorus</taxon>
    </lineage>
</organism>
<dbReference type="InterPro" id="IPR035992">
    <property type="entry name" value="Ricin_B-like_lectins"/>
</dbReference>
<dbReference type="Gene3D" id="2.80.10.50">
    <property type="match status" value="1"/>
</dbReference>
<comment type="caution">
    <text evidence="4">The sequence shown here is derived from an EMBL/GenBank/DDBJ whole genome shotgun (WGS) entry which is preliminary data.</text>
</comment>
<dbReference type="GO" id="GO:0005886">
    <property type="term" value="C:plasma membrane"/>
    <property type="evidence" value="ECO:0007669"/>
    <property type="project" value="InterPro"/>
</dbReference>
<keyword evidence="2" id="KW-0812">Transmembrane</keyword>
<sequence>FWLHDYAAGVDSIVSHLASNINQLKGHILTYIWVYVGANGFMIYNTVEGLCLEDSHDGPGVQLKPCQLDSASQEWSWEEGGFLANAGTLRCLSALHADPIRTTDCDGADHLQWQCANHKLISLSRSLELAADTGRLTLTKGGKANKWNSLADGDICLKKPRSRRQSEPGEFEVSDADAVHVEQTMTDKQELVRWFYRTEDSAPWTFAMLALSFIALLLGCVLVVMSMMGNRNRKKLDKYRTAAAIVKPEFEELQIVSKANEATNSYPAPMQHSHPHSRGPVGDASETEALKPGDIMVMWKDGSVSNLYPNSPGDEDSGKLCVSET</sequence>
<dbReference type="SMART" id="SM00458">
    <property type="entry name" value="RICIN"/>
    <property type="match status" value="1"/>
</dbReference>
<evidence type="ECO:0000256" key="2">
    <source>
        <dbReference type="SAM" id="Phobius"/>
    </source>
</evidence>
<name>A0AAD9E142_9TELE</name>
<evidence type="ECO:0000259" key="3">
    <source>
        <dbReference type="SMART" id="SM00458"/>
    </source>
</evidence>
<gene>
    <name evidence="4" type="ORF">P4O66_006831</name>
</gene>